<gene>
    <name evidence="1" type="ORF">HMPREF0758_4662</name>
</gene>
<dbReference type="Proteomes" id="UP000005723">
    <property type="component" value="Unassembled WGS sequence"/>
</dbReference>
<organism evidence="1 2">
    <name type="scientific">Serratia odorifera DSM 4582</name>
    <dbReference type="NCBI Taxonomy" id="667129"/>
    <lineage>
        <taxon>Bacteria</taxon>
        <taxon>Pseudomonadati</taxon>
        <taxon>Pseudomonadota</taxon>
        <taxon>Gammaproteobacteria</taxon>
        <taxon>Enterobacterales</taxon>
        <taxon>Yersiniaceae</taxon>
        <taxon>Serratia</taxon>
    </lineage>
</organism>
<accession>D4E912</accession>
<evidence type="ECO:0008006" key="3">
    <source>
        <dbReference type="Google" id="ProtNLM"/>
    </source>
</evidence>
<dbReference type="PRINTS" id="PR00313">
    <property type="entry name" value="CABNDNGRPT"/>
</dbReference>
<dbReference type="OrthoDB" id="6495813at2"/>
<dbReference type="InterPro" id="IPR038255">
    <property type="entry name" value="PBS_linker_sf"/>
</dbReference>
<sequence>MTSLSTQKEVGALIIGIYGRQPTLAEINQLDSQYDLGSLPPAYIATVLMSQPDADWMNGQSDFDILSTVYSSIYQQPADADYINSLLEMGHFNAAVASVVMDLFNYLGDDPALLAQQQTLEQQIDDALFPNDLPGSLYQEQVAAVFLAVPERAIDAGSLDHWSNTLASGEMNYHQLIGALLATPEFQQQIGDLQGDAFIQHIYQAVHGRAANAEQLAVYRELGDDQALIVQRVVEDLRGADSPDAVTQHEQWQFARDIGNSLTYKSTASLSTSEDGGNAYGTVNSHSGHSLSDAETAVLYRVFLDADAAVSVDLSYAYQLSSLTVNGSSAANITLHNNQYVNYGVDIILNNANVTLNGAYGDDTLQISALAQLNDASGNFLLNNGNDRLLWAGNGDGGANQVGAELSADGGAGRDALSANLIVKSIASIDLWGARVTTIDSNVDNFRHFEQLDMAGYIGQAEATLQRINWSGSKTDSVATQAHVFDYGLLTGNATAEGSRGGYVIQHTLPEDLGSAGLLLSGKADNVKVINASAAAGKLEIDSVGNQADSLLQIDFLANALNRFEVLFSGGNNAGTLVLNSSGDDNPLSQIAITTGAWRSGELTLAGDNQQVREIILDGKAALTLHLSDGYDNLALVDASAFDRNALNLTASDGGSGDGMLIQMLDLLPLSDSAQAALAPILTDLGLHGEQLLVRGGDGDDRFSVAGDTSLVGGGGNNSFSLQSSTAESGVTLRDFSLSSGSISDALSNLRFSTQSGSALTDYGVSDAQDIEARIGVLSEQPLSASALLAALLDLEQPGALSAKVGISSVLGEVSSSYLIVDNNDNQALDAADSVIMLQGLEHQALLDGLHYAPQQLAINGVADPSSDLAA</sequence>
<evidence type="ECO:0000313" key="2">
    <source>
        <dbReference type="Proteomes" id="UP000005723"/>
    </source>
</evidence>
<dbReference type="EMBL" id="ADBY01000058">
    <property type="protein sequence ID" value="EFE93778.1"/>
    <property type="molecule type" value="Genomic_DNA"/>
</dbReference>
<comment type="caution">
    <text evidence="1">The sequence shown here is derived from an EMBL/GenBank/DDBJ whole genome shotgun (WGS) entry which is preliminary data.</text>
</comment>
<dbReference type="STRING" id="667129.HMPREF0758_4662"/>
<dbReference type="Gene3D" id="1.10.3130.20">
    <property type="entry name" value="Phycobilisome linker domain"/>
    <property type="match status" value="1"/>
</dbReference>
<dbReference type="AlphaFoldDB" id="D4E912"/>
<dbReference type="RefSeq" id="WP_004965446.1">
    <property type="nucleotide sequence ID" value="NZ_GG753567.1"/>
</dbReference>
<reference evidence="1 2" key="1">
    <citation type="submission" date="2010-01" db="EMBL/GenBank/DDBJ databases">
        <authorList>
            <person name="Muzny D."/>
            <person name="Qin X."/>
            <person name="Deng J."/>
            <person name="Jiang H."/>
            <person name="Liu Y."/>
            <person name="Qu J."/>
            <person name="Song X.-Z."/>
            <person name="Zhang L."/>
            <person name="Thornton R."/>
            <person name="Coyle M."/>
            <person name="Francisco L."/>
            <person name="Jackson L."/>
            <person name="Javaid M."/>
            <person name="Korchina V."/>
            <person name="Kovar C."/>
            <person name="Mata R."/>
            <person name="Mathew T."/>
            <person name="Ngo R."/>
            <person name="Nguyen L."/>
            <person name="Nguyen N."/>
            <person name="Okwuonu G."/>
            <person name="Ongeri F."/>
            <person name="Pham C."/>
            <person name="Simmons D."/>
            <person name="Wilczek-Boney K."/>
            <person name="Hale W."/>
            <person name="Jakkamsetti A."/>
            <person name="Pham P."/>
            <person name="Ruth R."/>
            <person name="San Lucas F."/>
            <person name="Warren J."/>
            <person name="Zhang J."/>
            <person name="Zhao Z."/>
            <person name="Zhou C."/>
            <person name="Zhu D."/>
            <person name="Lee S."/>
            <person name="Bess C."/>
            <person name="Blankenburg K."/>
            <person name="Forbes L."/>
            <person name="Fu Q."/>
            <person name="Gubbala S."/>
            <person name="Hirani K."/>
            <person name="Jayaseelan J.C."/>
            <person name="Lara F."/>
            <person name="Munidasa M."/>
            <person name="Palculict T."/>
            <person name="Patil S."/>
            <person name="Pu L.-L."/>
            <person name="Saada N."/>
            <person name="Tang L."/>
            <person name="Weissenberger G."/>
            <person name="Zhu Y."/>
            <person name="Hemphill L."/>
            <person name="Shang Y."/>
            <person name="Youmans B."/>
            <person name="Ayvaz T."/>
            <person name="Ross M."/>
            <person name="Santibanez J."/>
            <person name="Aqrawi P."/>
            <person name="Gross S."/>
            <person name="Joshi V."/>
            <person name="Fowler G."/>
            <person name="Nazareth L."/>
            <person name="Reid J."/>
            <person name="Worley K."/>
            <person name="Petrosino J."/>
            <person name="Highlander S."/>
            <person name="Gibbs R."/>
        </authorList>
    </citation>
    <scope>NUCLEOTIDE SEQUENCE [LARGE SCALE GENOMIC DNA]</scope>
    <source>
        <strain evidence="1 2">DSM 4582</strain>
    </source>
</reference>
<protein>
    <recommendedName>
        <fullName evidence="3">DUF4214 domain-containing protein</fullName>
    </recommendedName>
</protein>
<keyword evidence="2" id="KW-1185">Reference proteome</keyword>
<evidence type="ECO:0000313" key="1">
    <source>
        <dbReference type="EMBL" id="EFE93778.1"/>
    </source>
</evidence>
<dbReference type="HOGENOM" id="CLU_011352_0_0_6"/>
<proteinExistence type="predicted"/>
<name>D4E912_SEROD</name>